<dbReference type="AlphaFoldDB" id="A0A194AMG0"/>
<feature type="region of interest" description="Disordered" evidence="1">
    <location>
        <begin position="39"/>
        <end position="68"/>
    </location>
</feature>
<feature type="compositionally biased region" description="Basic and acidic residues" evidence="1">
    <location>
        <begin position="42"/>
        <end position="68"/>
    </location>
</feature>
<sequence length="219" mass="24829">MPLPPFPSLPFMNKDTKVKIENDDFKWLVERVEEYSISSDLPEEKRRETRGRLGDIKQKYGGHDADNSKNKSAKVIQAQLYIPKHKELCQEVLKNLGIRLRERGIDLKTQMSDARNPSLPMIAMCLGKSRIGADIDEVISPLIAGESSDNKAWVIIIHDLKEHALPLGRTEAVLLDRKYKLLAGYIDMAYQSNQGLYQCAMNDTALERLVSIFQCGSRV</sequence>
<reference evidence="2" key="1">
    <citation type="submission" date="2016-03" db="EMBL/GenBank/DDBJ databases">
        <authorList>
            <person name="Ploux O."/>
        </authorList>
    </citation>
    <scope>NUCLEOTIDE SEQUENCE</scope>
    <source>
        <tissue evidence="2">Mantle</tissue>
    </source>
</reference>
<accession>A0A194AMG0</accession>
<proteinExistence type="predicted"/>
<name>A0A194AMG0_PINFU</name>
<protein>
    <submittedName>
        <fullName evidence="2">Uncharacterized protein</fullName>
    </submittedName>
</protein>
<evidence type="ECO:0000256" key="1">
    <source>
        <dbReference type="SAM" id="MobiDB-lite"/>
    </source>
</evidence>
<organism evidence="2">
    <name type="scientific">Pinctada fucata</name>
    <name type="common">Akoya pearl oyster</name>
    <name type="synonym">Pinctada imbricata fucata</name>
    <dbReference type="NCBI Taxonomy" id="50426"/>
    <lineage>
        <taxon>Eukaryota</taxon>
        <taxon>Metazoa</taxon>
        <taxon>Spiralia</taxon>
        <taxon>Lophotrochozoa</taxon>
        <taxon>Mollusca</taxon>
        <taxon>Bivalvia</taxon>
        <taxon>Autobranchia</taxon>
        <taxon>Pteriomorphia</taxon>
        <taxon>Pterioida</taxon>
        <taxon>Pterioidea</taxon>
        <taxon>Pteriidae</taxon>
        <taxon>Pinctada</taxon>
    </lineage>
</organism>
<dbReference type="EMBL" id="GELH01000606">
    <property type="protein sequence ID" value="JAS03666.1"/>
    <property type="molecule type" value="Transcribed_RNA"/>
</dbReference>
<evidence type="ECO:0000313" key="2">
    <source>
        <dbReference type="EMBL" id="JAS03667.1"/>
    </source>
</evidence>
<dbReference type="EMBL" id="GELH01000605">
    <property type="protein sequence ID" value="JAS03667.1"/>
    <property type="molecule type" value="Transcribed_RNA"/>
</dbReference>